<feature type="transmembrane region" description="Helical" evidence="1">
    <location>
        <begin position="96"/>
        <end position="114"/>
    </location>
</feature>
<protein>
    <submittedName>
        <fullName evidence="2">Uncharacterized protein</fullName>
    </submittedName>
</protein>
<organism evidence="2">
    <name type="scientific">viral metagenome</name>
    <dbReference type="NCBI Taxonomy" id="1070528"/>
    <lineage>
        <taxon>unclassified sequences</taxon>
        <taxon>metagenomes</taxon>
        <taxon>organismal metagenomes</taxon>
    </lineage>
</organism>
<keyword evidence="1" id="KW-0472">Membrane</keyword>
<name>A0A6C0HSK8_9ZZZZ</name>
<proteinExistence type="predicted"/>
<keyword evidence="1" id="KW-1133">Transmembrane helix</keyword>
<evidence type="ECO:0000313" key="2">
    <source>
        <dbReference type="EMBL" id="QHT83661.1"/>
    </source>
</evidence>
<reference evidence="2" key="1">
    <citation type="journal article" date="2020" name="Nature">
        <title>Giant virus diversity and host interactions through global metagenomics.</title>
        <authorList>
            <person name="Schulz F."/>
            <person name="Roux S."/>
            <person name="Paez-Espino D."/>
            <person name="Jungbluth S."/>
            <person name="Walsh D.A."/>
            <person name="Denef V.J."/>
            <person name="McMahon K.D."/>
            <person name="Konstantinidis K.T."/>
            <person name="Eloe-Fadrosh E.A."/>
            <person name="Kyrpides N.C."/>
            <person name="Woyke T."/>
        </authorList>
    </citation>
    <scope>NUCLEOTIDE SEQUENCE</scope>
    <source>
        <strain evidence="2">GVMAG-M-3300023184-168</strain>
    </source>
</reference>
<evidence type="ECO:0000256" key="1">
    <source>
        <dbReference type="SAM" id="Phobius"/>
    </source>
</evidence>
<accession>A0A6C0HSK8</accession>
<dbReference type="AlphaFoldDB" id="A0A6C0HSK8"/>
<keyword evidence="1" id="KW-0812">Transmembrane</keyword>
<sequence length="116" mass="13433">MTLLGTFIKINGIYDIICALCILKKVNIPILNNLHLSVIKNYSGDNDLFERFYAYWIFTYGIIRLSNNVELISFSYFIEAVFFINEYSIGTVYKDTVIFIVISCLLLGYASRVYKL</sequence>
<dbReference type="EMBL" id="MN740010">
    <property type="protein sequence ID" value="QHT83661.1"/>
    <property type="molecule type" value="Genomic_DNA"/>
</dbReference>